<evidence type="ECO:0000256" key="4">
    <source>
        <dbReference type="PROSITE-ProRule" id="PRU00473"/>
    </source>
</evidence>
<evidence type="ECO:0000313" key="9">
    <source>
        <dbReference type="Proteomes" id="UP000317646"/>
    </source>
</evidence>
<accession>A0A502GP33</accession>
<dbReference type="InterPro" id="IPR006665">
    <property type="entry name" value="OmpA-like"/>
</dbReference>
<gene>
    <name evidence="8" type="ORF">EAH73_16455</name>
</gene>
<evidence type="ECO:0000256" key="3">
    <source>
        <dbReference type="ARBA" id="ARBA00023237"/>
    </source>
</evidence>
<name>A0A502GP33_9BACT</name>
<keyword evidence="9" id="KW-1185">Reference proteome</keyword>
<dbReference type="OrthoDB" id="868723at2"/>
<evidence type="ECO:0000259" key="7">
    <source>
        <dbReference type="PROSITE" id="PS51123"/>
    </source>
</evidence>
<dbReference type="InterPro" id="IPR006664">
    <property type="entry name" value="OMP_bac"/>
</dbReference>
<evidence type="ECO:0000256" key="6">
    <source>
        <dbReference type="SAM" id="SignalP"/>
    </source>
</evidence>
<dbReference type="InterPro" id="IPR050330">
    <property type="entry name" value="Bact_OuterMem_StrucFunc"/>
</dbReference>
<comment type="subcellular location">
    <subcellularLocation>
        <location evidence="1">Cell outer membrane</location>
    </subcellularLocation>
</comment>
<evidence type="ECO:0000256" key="5">
    <source>
        <dbReference type="SAM" id="MobiDB-lite"/>
    </source>
</evidence>
<feature type="signal peptide" evidence="6">
    <location>
        <begin position="1"/>
        <end position="20"/>
    </location>
</feature>
<dbReference type="RefSeq" id="WP_140468528.1">
    <property type="nucleotide sequence ID" value="NZ_RCYZ01000007.1"/>
</dbReference>
<organism evidence="8 9">
    <name type="scientific">Hymenobacter nivis</name>
    <dbReference type="NCBI Taxonomy" id="1850093"/>
    <lineage>
        <taxon>Bacteria</taxon>
        <taxon>Pseudomonadati</taxon>
        <taxon>Bacteroidota</taxon>
        <taxon>Cytophagia</taxon>
        <taxon>Cytophagales</taxon>
        <taxon>Hymenobacteraceae</taxon>
        <taxon>Hymenobacter</taxon>
    </lineage>
</organism>
<dbReference type="InterPro" id="IPR036737">
    <property type="entry name" value="OmpA-like_sf"/>
</dbReference>
<dbReference type="CDD" id="cd07185">
    <property type="entry name" value="OmpA_C-like"/>
    <property type="match status" value="1"/>
</dbReference>
<evidence type="ECO:0000256" key="1">
    <source>
        <dbReference type="ARBA" id="ARBA00004442"/>
    </source>
</evidence>
<feature type="domain" description="OmpA-like" evidence="7">
    <location>
        <begin position="258"/>
        <end position="369"/>
    </location>
</feature>
<dbReference type="PANTHER" id="PTHR30329:SF21">
    <property type="entry name" value="LIPOPROTEIN YIAD-RELATED"/>
    <property type="match status" value="1"/>
</dbReference>
<keyword evidence="2 4" id="KW-0472">Membrane</keyword>
<protein>
    <submittedName>
        <fullName evidence="8">OmpA family protein</fullName>
    </submittedName>
</protein>
<dbReference type="Proteomes" id="UP000317646">
    <property type="component" value="Unassembled WGS sequence"/>
</dbReference>
<reference evidence="8 9" key="1">
    <citation type="journal article" date="2019" name="Environ. Microbiol.">
        <title>Species interactions and distinct microbial communities in high Arctic permafrost affected cryosols are associated with the CH4 and CO2 gas fluxes.</title>
        <authorList>
            <person name="Altshuler I."/>
            <person name="Hamel J."/>
            <person name="Turney S."/>
            <person name="Magnuson E."/>
            <person name="Levesque R."/>
            <person name="Greer C."/>
            <person name="Whyte L.G."/>
        </authorList>
    </citation>
    <scope>NUCLEOTIDE SEQUENCE [LARGE SCALE GENOMIC DNA]</scope>
    <source>
        <strain evidence="8 9">S9.2P</strain>
    </source>
</reference>
<feature type="region of interest" description="Disordered" evidence="5">
    <location>
        <begin position="349"/>
        <end position="369"/>
    </location>
</feature>
<sequence length="369" mass="39618">MKRSFWFGFGAWLLVGPLRAQSLAGPWQGVETDTHRRGARWPTELRVQKSAGDGLFGVLYQEEGGNPGASVTFRMQGTRTAGGMRLAHGRKLSETGRRFLSYWCSGAIAFTYDAAEEKLTGHATYEPVGDCTTGTYTFYRIRLKSAAAVRAGALSTVRVSGREVQWFADADLRQPLATGNTYRTRLRKPTTFYLKQNYYPTEQSAVVPITVGIVGAPAPPAPAPPVAEPPEPPVAAAPPAALPDTLRPAAPAAVPAPVVPPAPVVLPRVLFQVGKAKLLPAARPALDQLAASLLAQPDRRVRVLGHTDRVGEPTKNQVLSEERAAAVQAYLVRAGVAASRIATAGYGDARPLYPSPDARNRRVEVEEVP</sequence>
<dbReference type="SUPFAM" id="SSF103088">
    <property type="entry name" value="OmpA-like"/>
    <property type="match status" value="1"/>
</dbReference>
<dbReference type="Gene3D" id="3.30.1330.60">
    <property type="entry name" value="OmpA-like domain"/>
    <property type="match status" value="1"/>
</dbReference>
<dbReference type="AlphaFoldDB" id="A0A502GP33"/>
<feature type="compositionally biased region" description="Basic and acidic residues" evidence="5">
    <location>
        <begin position="358"/>
        <end position="369"/>
    </location>
</feature>
<feature type="chain" id="PRO_5021345479" evidence="6">
    <location>
        <begin position="21"/>
        <end position="369"/>
    </location>
</feature>
<dbReference type="PRINTS" id="PR01021">
    <property type="entry name" value="OMPADOMAIN"/>
</dbReference>
<proteinExistence type="predicted"/>
<keyword evidence="3" id="KW-0998">Cell outer membrane</keyword>
<comment type="caution">
    <text evidence="8">The sequence shown here is derived from an EMBL/GenBank/DDBJ whole genome shotgun (WGS) entry which is preliminary data.</text>
</comment>
<keyword evidence="6" id="KW-0732">Signal</keyword>
<dbReference type="Pfam" id="PF00691">
    <property type="entry name" value="OmpA"/>
    <property type="match status" value="1"/>
</dbReference>
<dbReference type="PROSITE" id="PS51123">
    <property type="entry name" value="OMPA_2"/>
    <property type="match status" value="1"/>
</dbReference>
<dbReference type="GO" id="GO:0009279">
    <property type="term" value="C:cell outer membrane"/>
    <property type="evidence" value="ECO:0007669"/>
    <property type="project" value="UniProtKB-SubCell"/>
</dbReference>
<evidence type="ECO:0000313" key="8">
    <source>
        <dbReference type="EMBL" id="TPG63644.1"/>
    </source>
</evidence>
<dbReference type="PANTHER" id="PTHR30329">
    <property type="entry name" value="STATOR ELEMENT OF FLAGELLAR MOTOR COMPLEX"/>
    <property type="match status" value="1"/>
</dbReference>
<evidence type="ECO:0000256" key="2">
    <source>
        <dbReference type="ARBA" id="ARBA00023136"/>
    </source>
</evidence>
<dbReference type="EMBL" id="RCYZ01000007">
    <property type="protein sequence ID" value="TPG63644.1"/>
    <property type="molecule type" value="Genomic_DNA"/>
</dbReference>